<evidence type="ECO:0000313" key="2">
    <source>
        <dbReference type="Proteomes" id="UP000216339"/>
    </source>
</evidence>
<dbReference type="PROSITE" id="PS51257">
    <property type="entry name" value="PROKAR_LIPOPROTEIN"/>
    <property type="match status" value="1"/>
</dbReference>
<comment type="caution">
    <text evidence="1">The sequence shown here is derived from an EMBL/GenBank/DDBJ whole genome shotgun (WGS) entry which is preliminary data.</text>
</comment>
<gene>
    <name evidence="1" type="ORF">BSZ37_11345</name>
</gene>
<dbReference type="RefSeq" id="WP_095510650.1">
    <property type="nucleotide sequence ID" value="NZ_MQWD01000001.1"/>
</dbReference>
<keyword evidence="2" id="KW-1185">Reference proteome</keyword>
<name>A0A271J1R3_9BACT</name>
<dbReference type="AlphaFoldDB" id="A0A271J1R3"/>
<accession>A0A271J1R3</accession>
<sequence length="71" mass="7315">MSDAPVRHPLSLPLYALAGALVLSSLALSCGSRYEAVSVDGPAYLVDSWTGKARFLVGVTGQDVEPSPSAP</sequence>
<organism evidence="1 2">
    <name type="scientific">Rubrivirga marina</name>
    <dbReference type="NCBI Taxonomy" id="1196024"/>
    <lineage>
        <taxon>Bacteria</taxon>
        <taxon>Pseudomonadati</taxon>
        <taxon>Rhodothermota</taxon>
        <taxon>Rhodothermia</taxon>
        <taxon>Rhodothermales</taxon>
        <taxon>Rubricoccaceae</taxon>
        <taxon>Rubrivirga</taxon>
    </lineage>
</organism>
<dbReference type="EMBL" id="MQWD01000001">
    <property type="protein sequence ID" value="PAP76984.1"/>
    <property type="molecule type" value="Genomic_DNA"/>
</dbReference>
<dbReference type="Proteomes" id="UP000216339">
    <property type="component" value="Unassembled WGS sequence"/>
</dbReference>
<reference evidence="1 2" key="1">
    <citation type="submission" date="2016-11" db="EMBL/GenBank/DDBJ databases">
        <title>Study of marine rhodopsin-containing bacteria.</title>
        <authorList>
            <person name="Yoshizawa S."/>
            <person name="Kumagai Y."/>
            <person name="Kogure K."/>
        </authorList>
    </citation>
    <scope>NUCLEOTIDE SEQUENCE [LARGE SCALE GENOMIC DNA]</scope>
    <source>
        <strain evidence="1 2">SAORIC-28</strain>
    </source>
</reference>
<evidence type="ECO:0000313" key="1">
    <source>
        <dbReference type="EMBL" id="PAP76984.1"/>
    </source>
</evidence>
<proteinExistence type="predicted"/>
<protein>
    <submittedName>
        <fullName evidence="1">Uncharacterized protein</fullName>
    </submittedName>
</protein>